<dbReference type="InParanoid" id="A0A136JDR7"/>
<evidence type="ECO:0000313" key="1">
    <source>
        <dbReference type="EMBL" id="KXJ95274.1"/>
    </source>
</evidence>
<dbReference type="PANTHER" id="PTHR36205">
    <property type="entry name" value="CHROMOSOME 19, WHOLE GENOME SHOTGUN SEQUENCE"/>
    <property type="match status" value="1"/>
</dbReference>
<evidence type="ECO:0000313" key="2">
    <source>
        <dbReference type="Proteomes" id="UP000070501"/>
    </source>
</evidence>
<sequence length="669" mass="77686">MSESWRNPAARRRLQVCIRTTPRRLFAIVLFAFVAMSLLVGGGFKARKYIEEKKAPDPEPEPEADPGYPWQRFPYMNGFYNGLKSLVNYTDWEPEQRASADTTFEIHNSIPLKPIAANPYPDFASDDYLKEHHPVEQCYLDAAEKVPAPDVFAYPGIPANMTAPYWGSYEQLNIARDQCWERFGRFGPYGYSYPWSEGGLGLANHSIKTGTDVLESMYKKVDYRNVHWGDAQKRCREKNKARFEPNSQGKKTVARTAYILRTWTGYKYDDIQLLSLRAMVNELSLKSGGEYDVHLLVHVKDDTIPIWASDDVYRKTLQDNVPEEFWDIATLWSEQQMRTYYPGPWIDNLYNHAKADIYGVYRSAHFALQWFAQQHQEYEYFWNWEMDVRYLGHYYEFHNGVTQWAAAQPRKYLWERSSRFWIPSLHGSYSKFSVMVEKEVLEAGEKPVWGPVKFETDGSSRHNGVGMLPYPNATIPPTTFEKDTDEWGVGEEADLITFDPLFDPTKTNWVFKDDVTGYNLTVPPPPRRAALITISRLSKRLLNTMHEETYEMRHSMFPEMWAPSVAYHHGYKAAYAPHPVYFDRKWPSEYMDEVFNHPKQPQDSPFAWGEHNFLGSTFYYNAGFSGALWRRWMGHAEDIGGGKVAEEKGSDRMCLRGLLLHPIKSEAVE</sequence>
<dbReference type="Proteomes" id="UP000070501">
    <property type="component" value="Unassembled WGS sequence"/>
</dbReference>
<gene>
    <name evidence="1" type="ORF">Micbo1qcDRAFT_200694</name>
</gene>
<accession>A0A136JDR7</accession>
<keyword evidence="2" id="KW-1185">Reference proteome</keyword>
<dbReference type="Pfam" id="PF11885">
    <property type="entry name" value="DUF3405"/>
    <property type="match status" value="1"/>
</dbReference>
<dbReference type="InterPro" id="IPR021822">
    <property type="entry name" value="DUF3405"/>
</dbReference>
<dbReference type="AlphaFoldDB" id="A0A136JDR7"/>
<organism evidence="1 2">
    <name type="scientific">Microdochium bolleyi</name>
    <dbReference type="NCBI Taxonomy" id="196109"/>
    <lineage>
        <taxon>Eukaryota</taxon>
        <taxon>Fungi</taxon>
        <taxon>Dikarya</taxon>
        <taxon>Ascomycota</taxon>
        <taxon>Pezizomycotina</taxon>
        <taxon>Sordariomycetes</taxon>
        <taxon>Xylariomycetidae</taxon>
        <taxon>Xylariales</taxon>
        <taxon>Microdochiaceae</taxon>
        <taxon>Microdochium</taxon>
    </lineage>
</organism>
<dbReference type="EMBL" id="KQ964246">
    <property type="protein sequence ID" value="KXJ95274.1"/>
    <property type="molecule type" value="Genomic_DNA"/>
</dbReference>
<reference evidence="2" key="1">
    <citation type="submission" date="2016-02" db="EMBL/GenBank/DDBJ databases">
        <title>Draft genome sequence of Microdochium bolleyi, a fungal endophyte of beachgrass.</title>
        <authorList>
            <consortium name="DOE Joint Genome Institute"/>
            <person name="David A.S."/>
            <person name="May G."/>
            <person name="Haridas S."/>
            <person name="Lim J."/>
            <person name="Wang M."/>
            <person name="Labutti K."/>
            <person name="Lipzen A."/>
            <person name="Barry K."/>
            <person name="Grigoriev I.V."/>
        </authorList>
    </citation>
    <scope>NUCLEOTIDE SEQUENCE [LARGE SCALE GENOMIC DNA]</scope>
    <source>
        <strain evidence="2">J235TASD1</strain>
    </source>
</reference>
<protein>
    <recommendedName>
        <fullName evidence="3">Major facilitator superfamily transporter</fullName>
    </recommendedName>
</protein>
<evidence type="ECO:0008006" key="3">
    <source>
        <dbReference type="Google" id="ProtNLM"/>
    </source>
</evidence>
<dbReference type="PANTHER" id="PTHR36205:SF3">
    <property type="entry name" value="MAJOR FACILITATOR SUPERFAMILY TRANSPORTER"/>
    <property type="match status" value="1"/>
</dbReference>
<proteinExistence type="predicted"/>
<dbReference type="OrthoDB" id="3353407at2759"/>
<name>A0A136JDR7_9PEZI</name>